<accession>A0A1B8GLX6</accession>
<organism evidence="2 3">
    <name type="scientific">Pseudogymnoascus verrucosus</name>
    <dbReference type="NCBI Taxonomy" id="342668"/>
    <lineage>
        <taxon>Eukaryota</taxon>
        <taxon>Fungi</taxon>
        <taxon>Dikarya</taxon>
        <taxon>Ascomycota</taxon>
        <taxon>Pezizomycotina</taxon>
        <taxon>Leotiomycetes</taxon>
        <taxon>Thelebolales</taxon>
        <taxon>Thelebolaceae</taxon>
        <taxon>Pseudogymnoascus</taxon>
    </lineage>
</organism>
<dbReference type="SUPFAM" id="SSF54909">
    <property type="entry name" value="Dimeric alpha+beta barrel"/>
    <property type="match status" value="1"/>
</dbReference>
<dbReference type="RefSeq" id="XP_018130568.1">
    <property type="nucleotide sequence ID" value="XM_018273566.2"/>
</dbReference>
<gene>
    <name evidence="2" type="ORF">VE01_04089</name>
</gene>
<dbReference type="OrthoDB" id="2851338at2759"/>
<dbReference type="Proteomes" id="UP000091956">
    <property type="component" value="Unassembled WGS sequence"/>
</dbReference>
<dbReference type="GeneID" id="28837475"/>
<dbReference type="Gene3D" id="3.40.50.1820">
    <property type="entry name" value="alpha/beta hydrolase"/>
    <property type="match status" value="1"/>
</dbReference>
<dbReference type="SUPFAM" id="SSF53474">
    <property type="entry name" value="alpha/beta-Hydrolases"/>
    <property type="match status" value="1"/>
</dbReference>
<evidence type="ECO:0000259" key="1">
    <source>
        <dbReference type="Pfam" id="PF12697"/>
    </source>
</evidence>
<evidence type="ECO:0000313" key="2">
    <source>
        <dbReference type="EMBL" id="OBT96835.1"/>
    </source>
</evidence>
<protein>
    <recommendedName>
        <fullName evidence="1">AB hydrolase-1 domain-containing protein</fullName>
    </recommendedName>
</protein>
<dbReference type="InterPro" id="IPR000073">
    <property type="entry name" value="AB_hydrolase_1"/>
</dbReference>
<dbReference type="AlphaFoldDB" id="A0A1B8GLX6"/>
<name>A0A1B8GLX6_9PEZI</name>
<dbReference type="InterPro" id="IPR050471">
    <property type="entry name" value="AB_hydrolase"/>
</dbReference>
<proteinExistence type="predicted"/>
<keyword evidence="3" id="KW-1185">Reference proteome</keyword>
<sequence length="497" mass="55232">MAPGMLYVTMKPAESLSADQFHDWYNNEHGPMRLRLPFIKNGFRYRATDQAKDLPEWLAIYDIADMAEMVKQPYIGLRLPPIQSQRERDTMKQITVGRKFFDLLDSRQSNAFTPLEDVSAEGQNRILISTTQTAKPSDDLFTSASTTPGWLRTRLYQTASIEDKEIEYLILHDYSPDSNPTGSRRYDLFYTIGPAQRDLSHIQTPIVSTDSKIREFPATDSQTSAIESYITTRDGVALPYRLEGSSDPQAPLIVLSNSILVDYHIWDGFVAAFLAENKKYRIVRYLTRGRLDACGDQPITVDLLASDIIDVLDALRVPKAEAVIGVSLGGATTLNVALNHPSRVASIISCDTSAKSPAGNSKAWGERIDLARAENAGGVVGQNLAEITTRRWFVAENYQQLAETFESVKQMVASNSLIGFEKSVQALYNYDMTPLLEKNTVRAAFFVGGQDGALPASMKNLASSVGEFVEIEGAGHLPMVERPTQFAKEVSKFLDRH</sequence>
<dbReference type="Pfam" id="PF12697">
    <property type="entry name" value="Abhydrolase_6"/>
    <property type="match status" value="1"/>
</dbReference>
<reference evidence="2 3" key="1">
    <citation type="submission" date="2016-03" db="EMBL/GenBank/DDBJ databases">
        <title>Comparative genomics of Pseudogymnoascus destructans, the fungus causing white-nose syndrome of bats.</title>
        <authorList>
            <person name="Palmer J.M."/>
            <person name="Drees K.P."/>
            <person name="Foster J.T."/>
            <person name="Lindner D.L."/>
        </authorList>
    </citation>
    <scope>NUCLEOTIDE SEQUENCE [LARGE SCALE GENOMIC DNA]</scope>
    <source>
        <strain evidence="2 3">UAMH 10579</strain>
    </source>
</reference>
<feature type="domain" description="AB hydrolase-1" evidence="1">
    <location>
        <begin position="265"/>
        <end position="488"/>
    </location>
</feature>
<dbReference type="PANTHER" id="PTHR43433">
    <property type="entry name" value="HYDROLASE, ALPHA/BETA FOLD FAMILY PROTEIN"/>
    <property type="match status" value="1"/>
</dbReference>
<dbReference type="PANTHER" id="PTHR43433:SF5">
    <property type="entry name" value="AB HYDROLASE-1 DOMAIN-CONTAINING PROTEIN"/>
    <property type="match status" value="1"/>
</dbReference>
<dbReference type="InterPro" id="IPR029058">
    <property type="entry name" value="AB_hydrolase_fold"/>
</dbReference>
<reference evidence="3" key="2">
    <citation type="journal article" date="2018" name="Nat. Commun.">
        <title>Extreme sensitivity to ultraviolet light in the fungal pathogen causing white-nose syndrome of bats.</title>
        <authorList>
            <person name="Palmer J.M."/>
            <person name="Drees K.P."/>
            <person name="Foster J.T."/>
            <person name="Lindner D.L."/>
        </authorList>
    </citation>
    <scope>NUCLEOTIDE SEQUENCE [LARGE SCALE GENOMIC DNA]</scope>
    <source>
        <strain evidence="3">UAMH 10579</strain>
    </source>
</reference>
<dbReference type="EMBL" id="KV460226">
    <property type="protein sequence ID" value="OBT96835.1"/>
    <property type="molecule type" value="Genomic_DNA"/>
</dbReference>
<dbReference type="STRING" id="342668.A0A1B8GLX6"/>
<evidence type="ECO:0000313" key="3">
    <source>
        <dbReference type="Proteomes" id="UP000091956"/>
    </source>
</evidence>
<dbReference type="InterPro" id="IPR011008">
    <property type="entry name" value="Dimeric_a/b-barrel"/>
</dbReference>